<name>A0A915NB66_MELJA</name>
<organism evidence="3 4">
    <name type="scientific">Meloidogyne javanica</name>
    <name type="common">Root-knot nematode worm</name>
    <dbReference type="NCBI Taxonomy" id="6303"/>
    <lineage>
        <taxon>Eukaryota</taxon>
        <taxon>Metazoa</taxon>
        <taxon>Ecdysozoa</taxon>
        <taxon>Nematoda</taxon>
        <taxon>Chromadorea</taxon>
        <taxon>Rhabditida</taxon>
        <taxon>Tylenchina</taxon>
        <taxon>Tylenchomorpha</taxon>
        <taxon>Tylenchoidea</taxon>
        <taxon>Meloidogynidae</taxon>
        <taxon>Meloidogyninae</taxon>
        <taxon>Meloidogyne</taxon>
        <taxon>Meloidogyne incognita group</taxon>
    </lineage>
</organism>
<feature type="compositionally biased region" description="Basic and acidic residues" evidence="1">
    <location>
        <begin position="147"/>
        <end position="170"/>
    </location>
</feature>
<feature type="compositionally biased region" description="Basic and acidic residues" evidence="1">
    <location>
        <begin position="280"/>
        <end position="292"/>
    </location>
</feature>
<keyword evidence="2" id="KW-0472">Membrane</keyword>
<accession>A0A915NB66</accession>
<proteinExistence type="predicted"/>
<keyword evidence="2" id="KW-1133">Transmembrane helix</keyword>
<protein>
    <submittedName>
        <fullName evidence="4">Uncharacterized protein</fullName>
    </submittedName>
</protein>
<sequence>MSGESKRNYEHFEYKTDKIVAEEYVQKLVGPNRYFLPEPIDADIFCYEEINEDMPKKENPEKSKETVGEASETPKDLKRFGVREQLEKILLPADKCNIGFPLPKNIFGKAFLLDSPLTYSEEDLEELGKPKNHKERKEEIEDEEDKGDVHNEEKNAKPEIDKVEEENKKEDEEDDDDDEGSVSLSPFIMLEVIYKGSKGLGGKDIFLDWEKIPEEEYKYEIKKRRRMKKAAKRIFQIGSKLLRKAVNKAQKKVKAEEKRFSFNPIDLFTKTKKSSANSIPKEKQPKEEKEESPLLLKRNKSSEKTLPVSSTNLSKGRNKPLGRSITFNFGTPNAEETEGKHKRNHSDSQINPKSKEVLDEDLVSKLIDDIQEIEKFGYVKLNARLKFEIDEKVNSIINWMFEQLDKLETLEEKEDKIKEWNKMLDTWEEKARRIFYDKIEEINFGISVKPSDKRFKNISGEEYEEMIKFFKTPNEFVFWQEENNGKKAKENTFKKDLLTIDDEIKNCYELKDPLLEVLQYEDINDPIHQEFRGRIGAQIIGSVYNAKQLTMDVLKGMLLSIGGAGAIAAILDLGLWPLVIVLISLSGCHICAQLVGIFLYSLTPLVAETFDSLVIKRLLISLDGGKFFPSTLDKFLDDLKGSFEAGMIASAGSIMNNVLAMEVIDIRLGMLAIAPNLPTNIIATSTSGAMIPLQFHEWRDLQRAALYKLYKEKFLPEPNSDILVAELRENSTKKREKFLHKITFRYFAPKKPETSPVIIDQERNLALREHIKEKIEASMDIQRKSSMALNSMGIGSLLSQIVLIAFFFQSKFGMPKVILKIALIIINTPTEIISIAATYASANSFGNEHIEEWWSTDTMKNKQMVG</sequence>
<evidence type="ECO:0000313" key="3">
    <source>
        <dbReference type="Proteomes" id="UP000887561"/>
    </source>
</evidence>
<feature type="region of interest" description="Disordered" evidence="1">
    <location>
        <begin position="273"/>
        <end position="353"/>
    </location>
</feature>
<reference evidence="4" key="1">
    <citation type="submission" date="2022-11" db="UniProtKB">
        <authorList>
            <consortium name="WormBaseParasite"/>
        </authorList>
    </citation>
    <scope>IDENTIFICATION</scope>
</reference>
<feature type="region of interest" description="Disordered" evidence="1">
    <location>
        <begin position="52"/>
        <end position="79"/>
    </location>
</feature>
<keyword evidence="3" id="KW-1185">Reference proteome</keyword>
<feature type="transmembrane region" description="Helical" evidence="2">
    <location>
        <begin position="788"/>
        <end position="808"/>
    </location>
</feature>
<feature type="region of interest" description="Disordered" evidence="1">
    <location>
        <begin position="123"/>
        <end position="182"/>
    </location>
</feature>
<dbReference type="WBParaSite" id="scaffold8536_cov182.g13159">
    <property type="protein sequence ID" value="scaffold8536_cov182.g13159"/>
    <property type="gene ID" value="scaffold8536_cov182.g13159"/>
</dbReference>
<evidence type="ECO:0000256" key="1">
    <source>
        <dbReference type="SAM" id="MobiDB-lite"/>
    </source>
</evidence>
<keyword evidence="2" id="KW-0812">Transmembrane</keyword>
<feature type="compositionally biased region" description="Basic and acidic residues" evidence="1">
    <location>
        <begin position="53"/>
        <end position="79"/>
    </location>
</feature>
<dbReference type="AlphaFoldDB" id="A0A915NB66"/>
<dbReference type="Proteomes" id="UP000887561">
    <property type="component" value="Unplaced"/>
</dbReference>
<evidence type="ECO:0000313" key="4">
    <source>
        <dbReference type="WBParaSite" id="scaffold8536_cov182.g13159"/>
    </source>
</evidence>
<feature type="compositionally biased region" description="Acidic residues" evidence="1">
    <location>
        <begin position="171"/>
        <end position="180"/>
    </location>
</feature>
<evidence type="ECO:0000256" key="2">
    <source>
        <dbReference type="SAM" id="Phobius"/>
    </source>
</evidence>